<reference evidence="1 2" key="1">
    <citation type="journal article" date="2012" name="Nucleic Acids Res.">
        <title>Sequencing of the smallest Apicomplexan genome from the human pathogen Babesia microti.</title>
        <authorList>
            <person name="Cornillot E."/>
            <person name="Hadj-Kaddour K."/>
            <person name="Dassouli A."/>
            <person name="Noel B."/>
            <person name="Ranwez V."/>
            <person name="Vacherie B."/>
            <person name="Augagneur Y."/>
            <person name="Bres V."/>
            <person name="Duclos A."/>
            <person name="Randazzo S."/>
            <person name="Carcy B."/>
            <person name="Debierre-Grockiego F."/>
            <person name="Delbecq S."/>
            <person name="Moubri-Menage K."/>
            <person name="Shams-Eldin H."/>
            <person name="Usmani-Brown S."/>
            <person name="Bringaud F."/>
            <person name="Wincker P."/>
            <person name="Vivares C.P."/>
            <person name="Schwarz R.T."/>
            <person name="Schetters T.P."/>
            <person name="Krause P.J."/>
            <person name="Gorenflot A."/>
            <person name="Berry V."/>
            <person name="Barbe V."/>
            <person name="Ben Mamoun C."/>
        </authorList>
    </citation>
    <scope>NUCLEOTIDE SEQUENCE [LARGE SCALE GENOMIC DNA]</scope>
    <source>
        <strain evidence="1 2">RI</strain>
    </source>
</reference>
<dbReference type="Proteomes" id="UP000002899">
    <property type="component" value="Chromosome III"/>
</dbReference>
<dbReference type="VEuPathDB" id="PiroplasmaDB:BMR1_03g03995"/>
<evidence type="ECO:0000313" key="1">
    <source>
        <dbReference type="EMBL" id="CTQ41399.1"/>
    </source>
</evidence>
<dbReference type="GeneID" id="24425446"/>
<name>A0A0K3ANW5_BABMR</name>
<organism evidence="1 2">
    <name type="scientific">Babesia microti (strain RI)</name>
    <dbReference type="NCBI Taxonomy" id="1133968"/>
    <lineage>
        <taxon>Eukaryota</taxon>
        <taxon>Sar</taxon>
        <taxon>Alveolata</taxon>
        <taxon>Apicomplexa</taxon>
        <taxon>Aconoidasida</taxon>
        <taxon>Piroplasmida</taxon>
        <taxon>Babesiidae</taxon>
        <taxon>Babesia</taxon>
    </lineage>
</organism>
<dbReference type="RefSeq" id="XP_012649410.1">
    <property type="nucleotide sequence ID" value="XM_012793956.1"/>
</dbReference>
<dbReference type="AlphaFoldDB" id="A0A0K3ANW5"/>
<proteinExistence type="predicted"/>
<evidence type="ECO:0000313" key="2">
    <source>
        <dbReference type="Proteomes" id="UP000002899"/>
    </source>
</evidence>
<sequence length="122" mass="13799">MIEANEDQSNSILETNCIASNFADKYGRCRQSCMQRHLHSFLTGKRLEGILKSTESAPAGDNIVDVVLATLTGQKLHNKSSAKLYPEDKVISQLGRENYAEFKTQMIRCEYNCAETYLNLFE</sequence>
<dbReference type="KEGG" id="bmic:BMR1_03g03995"/>
<gene>
    <name evidence="1" type="ORF">BMR1_03g03995</name>
</gene>
<reference evidence="1 2" key="3">
    <citation type="journal article" date="2016" name="Sci. Rep.">
        <title>Genome-wide diversity and gene expression profiling of Babesia microti isolates identify polymorphic genes that mediate host-pathogen interactions.</title>
        <authorList>
            <person name="Silva J.C."/>
            <person name="Cornillot E."/>
            <person name="McCracken C."/>
            <person name="Usmani-Brown S."/>
            <person name="Dwivedi A."/>
            <person name="Ifeonu O.O."/>
            <person name="Crabtree J."/>
            <person name="Gotia H.T."/>
            <person name="Virji A.Z."/>
            <person name="Reynes C."/>
            <person name="Colinge J."/>
            <person name="Kumar V."/>
            <person name="Lawres L."/>
            <person name="Pazzi J.E."/>
            <person name="Pablo J.V."/>
            <person name="Hung C."/>
            <person name="Brancato J."/>
            <person name="Kumari P."/>
            <person name="Orvis J."/>
            <person name="Tretina K."/>
            <person name="Chibucos M."/>
            <person name="Ott S."/>
            <person name="Sadzewicz L."/>
            <person name="Sengamalay N."/>
            <person name="Shetty A.C."/>
            <person name="Su Q."/>
            <person name="Tallon L."/>
            <person name="Fraser C.M."/>
            <person name="Frutos R."/>
            <person name="Molina D.M."/>
            <person name="Krause P.J."/>
            <person name="Ben Mamoun C."/>
        </authorList>
    </citation>
    <scope>NUCLEOTIDE SEQUENCE [LARGE SCALE GENOMIC DNA]</scope>
    <source>
        <strain evidence="1 2">RI</strain>
    </source>
</reference>
<accession>A0A0K3ANW5</accession>
<reference evidence="1 2" key="2">
    <citation type="journal article" date="2013" name="PLoS ONE">
        <title>Whole genome mapping and re-organization of the nuclear and mitochondrial genomes of Babesia microti isolates.</title>
        <authorList>
            <person name="Cornillot E."/>
            <person name="Dassouli A."/>
            <person name="Garg A."/>
            <person name="Pachikara N."/>
            <person name="Randazzo S."/>
            <person name="Depoix D."/>
            <person name="Carcy B."/>
            <person name="Delbecq S."/>
            <person name="Frutos R."/>
            <person name="Silva J.C."/>
            <person name="Sutton R."/>
            <person name="Krause P.J."/>
            <person name="Mamoun C.B."/>
        </authorList>
    </citation>
    <scope>NUCLEOTIDE SEQUENCE [LARGE SCALE GENOMIC DNA]</scope>
    <source>
        <strain evidence="1 2">RI</strain>
    </source>
</reference>
<protein>
    <submittedName>
        <fullName evidence="1">Uncharacterized protein</fullName>
    </submittedName>
</protein>
<keyword evidence="2" id="KW-1185">Reference proteome</keyword>
<dbReference type="EMBL" id="LN871598">
    <property type="protein sequence ID" value="CTQ41399.1"/>
    <property type="molecule type" value="Genomic_DNA"/>
</dbReference>